<dbReference type="AlphaFoldDB" id="A0AAI9ZRM7"/>
<evidence type="ECO:0000313" key="3">
    <source>
        <dbReference type="Proteomes" id="UP001243989"/>
    </source>
</evidence>
<dbReference type="GeneID" id="85475298"/>
<protein>
    <submittedName>
        <fullName evidence="2">Uncharacterized protein</fullName>
    </submittedName>
</protein>
<dbReference type="Proteomes" id="UP001243989">
    <property type="component" value="Unassembled WGS sequence"/>
</dbReference>
<feature type="compositionally biased region" description="Polar residues" evidence="1">
    <location>
        <begin position="74"/>
        <end position="93"/>
    </location>
</feature>
<dbReference type="RefSeq" id="XP_060445511.1">
    <property type="nucleotide sequence ID" value="XM_060590436.1"/>
</dbReference>
<feature type="region of interest" description="Disordered" evidence="1">
    <location>
        <begin position="1"/>
        <end position="97"/>
    </location>
</feature>
<organism evidence="2 3">
    <name type="scientific">Colletotrichum phormii</name>
    <dbReference type="NCBI Taxonomy" id="359342"/>
    <lineage>
        <taxon>Eukaryota</taxon>
        <taxon>Fungi</taxon>
        <taxon>Dikarya</taxon>
        <taxon>Ascomycota</taxon>
        <taxon>Pezizomycotina</taxon>
        <taxon>Sordariomycetes</taxon>
        <taxon>Hypocreomycetidae</taxon>
        <taxon>Glomerellales</taxon>
        <taxon>Glomerellaceae</taxon>
        <taxon>Colletotrichum</taxon>
        <taxon>Colletotrichum acutatum species complex</taxon>
    </lineage>
</organism>
<keyword evidence="3" id="KW-1185">Reference proteome</keyword>
<name>A0AAI9ZRM7_9PEZI</name>
<evidence type="ECO:0000256" key="1">
    <source>
        <dbReference type="SAM" id="MobiDB-lite"/>
    </source>
</evidence>
<comment type="caution">
    <text evidence="2">The sequence shown here is derived from an EMBL/GenBank/DDBJ whole genome shotgun (WGS) entry which is preliminary data.</text>
</comment>
<reference evidence="2" key="1">
    <citation type="submission" date="2021-06" db="EMBL/GenBank/DDBJ databases">
        <title>Comparative genomics, transcriptomics and evolutionary studies reveal genomic signatures of adaptation to plant cell wall in hemibiotrophic fungi.</title>
        <authorList>
            <consortium name="DOE Joint Genome Institute"/>
            <person name="Baroncelli R."/>
            <person name="Diaz J.F."/>
            <person name="Benocci T."/>
            <person name="Peng M."/>
            <person name="Battaglia E."/>
            <person name="Haridas S."/>
            <person name="Andreopoulos W."/>
            <person name="Labutti K."/>
            <person name="Pangilinan J."/>
            <person name="Floch G.L."/>
            <person name="Makela M.R."/>
            <person name="Henrissat B."/>
            <person name="Grigoriev I.V."/>
            <person name="Crouch J.A."/>
            <person name="De Vries R.P."/>
            <person name="Sukno S.A."/>
            <person name="Thon M.R."/>
        </authorList>
    </citation>
    <scope>NUCLEOTIDE SEQUENCE</scope>
    <source>
        <strain evidence="2">CBS 102054</strain>
    </source>
</reference>
<gene>
    <name evidence="2" type="ORF">BDP81DRAFT_428590</name>
</gene>
<dbReference type="EMBL" id="JAHMHQ010000010">
    <property type="protein sequence ID" value="KAK1636904.1"/>
    <property type="molecule type" value="Genomic_DNA"/>
</dbReference>
<accession>A0AAI9ZRM7</accession>
<proteinExistence type="predicted"/>
<evidence type="ECO:0000313" key="2">
    <source>
        <dbReference type="EMBL" id="KAK1636904.1"/>
    </source>
</evidence>
<sequence>MLVPSDEFSATSLEYGKPPIAYISDASTDRPKSILTSGETKKRHTDRGATPQQTRPEQRSRGSKSRWLGKQHPGTVSNAAGDAQATTSNTGQPLSLKRRVSPQLHCASWPHTQRPITNLKTLTLLCRCATVLVSALVPRAGMNGTSRQARGKGRYLEARSTILEEHASMRYVFASTRL</sequence>